<reference evidence="1 2" key="1">
    <citation type="submission" date="2019-11" db="EMBL/GenBank/DDBJ databases">
        <title>Draft genome sequence of 12 host-associated Lactobacillus reuteri rodent strains.</title>
        <authorList>
            <person name="Zhang S."/>
            <person name="Ozcam M."/>
            <person name="Van Pijkeren J.P."/>
        </authorList>
    </citation>
    <scope>NUCLEOTIDE SEQUENCE [LARGE SCALE GENOMIC DNA]</scope>
    <source>
        <strain evidence="1 2">Rat19</strain>
    </source>
</reference>
<gene>
    <name evidence="1" type="ORF">GIX83_02845</name>
</gene>
<proteinExistence type="predicted"/>
<accession>A0A347T661</accession>
<dbReference type="Proteomes" id="UP000430985">
    <property type="component" value="Unassembled WGS sequence"/>
</dbReference>
<dbReference type="AlphaFoldDB" id="A0A347T661"/>
<protein>
    <submittedName>
        <fullName evidence="1">Uncharacterized protein</fullName>
    </submittedName>
</protein>
<comment type="caution">
    <text evidence="1">The sequence shown here is derived from an EMBL/GenBank/DDBJ whole genome shotgun (WGS) entry which is preliminary data.</text>
</comment>
<evidence type="ECO:0000313" key="1">
    <source>
        <dbReference type="EMBL" id="MRG68791.1"/>
    </source>
</evidence>
<dbReference type="EMBL" id="WJNE01000006">
    <property type="protein sequence ID" value="MRG68791.1"/>
    <property type="molecule type" value="Genomic_DNA"/>
</dbReference>
<dbReference type="Gene3D" id="3.40.50.1110">
    <property type="entry name" value="SGNH hydrolase"/>
    <property type="match status" value="1"/>
</dbReference>
<name>A0A347T661_LIMRT</name>
<evidence type="ECO:0000313" key="2">
    <source>
        <dbReference type="Proteomes" id="UP000430985"/>
    </source>
</evidence>
<dbReference type="InterPro" id="IPR036514">
    <property type="entry name" value="SGNH_hydro_sf"/>
</dbReference>
<dbReference type="RefSeq" id="WP_113896430.1">
    <property type="nucleotide sequence ID" value="NZ_CP029613.1"/>
</dbReference>
<sequence length="117" mass="13004">MYILGDNVNTLEKKATLGEFIQEIHSVSPKAKIYWIYGWFGDYDTAFTPIKNACEANGATGIDVNDLNTAKNQNQLGATRHGINGETWRITRPGEAIHLGDKGMKAIVDRVISNFDF</sequence>
<organism evidence="1 2">
    <name type="scientific">Limosilactobacillus reuteri</name>
    <name type="common">Lactobacillus reuteri</name>
    <dbReference type="NCBI Taxonomy" id="1598"/>
    <lineage>
        <taxon>Bacteria</taxon>
        <taxon>Bacillati</taxon>
        <taxon>Bacillota</taxon>
        <taxon>Bacilli</taxon>
        <taxon>Lactobacillales</taxon>
        <taxon>Lactobacillaceae</taxon>
        <taxon>Limosilactobacillus</taxon>
    </lineage>
</organism>